<dbReference type="Proteomes" id="UP000075243">
    <property type="component" value="Unassembled WGS sequence"/>
</dbReference>
<dbReference type="EMBL" id="KQ484560">
    <property type="protein sequence ID" value="KYP34588.1"/>
    <property type="molecule type" value="Genomic_DNA"/>
</dbReference>
<accession>A0A151QW47</accession>
<protein>
    <submittedName>
        <fullName evidence="1">Uncharacterized protein</fullName>
    </submittedName>
</protein>
<evidence type="ECO:0000313" key="2">
    <source>
        <dbReference type="Proteomes" id="UP000075243"/>
    </source>
</evidence>
<dbReference type="AlphaFoldDB" id="A0A151QW47"/>
<evidence type="ECO:0000313" key="1">
    <source>
        <dbReference type="EMBL" id="KYP34588.1"/>
    </source>
</evidence>
<keyword evidence="2" id="KW-1185">Reference proteome</keyword>
<sequence length="184" mass="21798">MILMASLKNNIKVNWIYVLEDTMLKSRRLMDYKSPYVLFISKVLAHYNVPLLSEVREAIMEAPDVKDRALKVMKLVKNARRWKAKDEVAQANVDEPLEVEAEAEAEEEVEPEEKPLFAFELSVLAKLDDIRETQRRDYIELNACFESISKRLDAMTYHTLMMTHMHRHYIVHFSLCYVFYYFNL</sequence>
<reference evidence="1" key="1">
    <citation type="journal article" date="2012" name="Nat. Biotechnol.">
        <title>Draft genome sequence of pigeonpea (Cajanus cajan), an orphan legume crop of resource-poor farmers.</title>
        <authorList>
            <person name="Varshney R.K."/>
            <person name="Chen W."/>
            <person name="Li Y."/>
            <person name="Bharti A.K."/>
            <person name="Saxena R.K."/>
            <person name="Schlueter J.A."/>
            <person name="Donoghue M.T."/>
            <person name="Azam S."/>
            <person name="Fan G."/>
            <person name="Whaley A.M."/>
            <person name="Farmer A.D."/>
            <person name="Sheridan J."/>
            <person name="Iwata A."/>
            <person name="Tuteja R."/>
            <person name="Penmetsa R.V."/>
            <person name="Wu W."/>
            <person name="Upadhyaya H.D."/>
            <person name="Yang S.P."/>
            <person name="Shah T."/>
            <person name="Saxena K.B."/>
            <person name="Michael T."/>
            <person name="McCombie W.R."/>
            <person name="Yang B."/>
            <person name="Zhang G."/>
            <person name="Yang H."/>
            <person name="Wang J."/>
            <person name="Spillane C."/>
            <person name="Cook D.R."/>
            <person name="May G.D."/>
            <person name="Xu X."/>
            <person name="Jackson S.A."/>
        </authorList>
    </citation>
    <scope>NUCLEOTIDE SEQUENCE [LARGE SCALE GENOMIC DNA]</scope>
</reference>
<proteinExistence type="predicted"/>
<dbReference type="Gramene" id="C.cajan_44209.t">
    <property type="protein sequence ID" value="C.cajan_44209.t.cds1"/>
    <property type="gene ID" value="C.cajan_44209"/>
</dbReference>
<gene>
    <name evidence="1" type="ORF">KK1_044444</name>
</gene>
<name>A0A151QW47_CAJCA</name>
<organism evidence="1 2">
    <name type="scientific">Cajanus cajan</name>
    <name type="common">Pigeon pea</name>
    <name type="synonym">Cajanus indicus</name>
    <dbReference type="NCBI Taxonomy" id="3821"/>
    <lineage>
        <taxon>Eukaryota</taxon>
        <taxon>Viridiplantae</taxon>
        <taxon>Streptophyta</taxon>
        <taxon>Embryophyta</taxon>
        <taxon>Tracheophyta</taxon>
        <taxon>Spermatophyta</taxon>
        <taxon>Magnoliopsida</taxon>
        <taxon>eudicotyledons</taxon>
        <taxon>Gunneridae</taxon>
        <taxon>Pentapetalae</taxon>
        <taxon>rosids</taxon>
        <taxon>fabids</taxon>
        <taxon>Fabales</taxon>
        <taxon>Fabaceae</taxon>
        <taxon>Papilionoideae</taxon>
        <taxon>50 kb inversion clade</taxon>
        <taxon>NPAAA clade</taxon>
        <taxon>indigoferoid/millettioid clade</taxon>
        <taxon>Phaseoleae</taxon>
        <taxon>Cajanus</taxon>
    </lineage>
</organism>